<proteinExistence type="predicted"/>
<comment type="caution">
    <text evidence="2">The sequence shown here is derived from an EMBL/GenBank/DDBJ whole genome shotgun (WGS) entry which is preliminary data.</text>
</comment>
<evidence type="ECO:0000313" key="4">
    <source>
        <dbReference type="Proteomes" id="UP000263957"/>
    </source>
</evidence>
<evidence type="ECO:0000313" key="2">
    <source>
        <dbReference type="EMBL" id="KCZ57843.1"/>
    </source>
</evidence>
<sequence length="134" mass="15305">MTDVAPQDLIVFDGYCVFCSGFAHFMTRNDKLGRFRFVTAHSQTGQNLYRKYGLCPEEMETNIVIVDGSAYTHMRAFTAAMSALGWPWRAARILNFLPDGFSKSPYLLIARNRYKLGRRTCPMPSPELKARLIE</sequence>
<dbReference type="Pfam" id="PF04134">
    <property type="entry name" value="DCC1-like"/>
    <property type="match status" value="1"/>
</dbReference>
<keyword evidence="3" id="KW-1185">Reference proteome</keyword>
<dbReference type="EMBL" id="DOGS01000044">
    <property type="protein sequence ID" value="HBQ47650.1"/>
    <property type="molecule type" value="Genomic_DNA"/>
</dbReference>
<dbReference type="EMBL" id="AWFH01000063">
    <property type="protein sequence ID" value="KCZ57843.1"/>
    <property type="molecule type" value="Genomic_DNA"/>
</dbReference>
<protein>
    <submittedName>
        <fullName evidence="1">DUF393 domain-containing protein</fullName>
    </submittedName>
</protein>
<dbReference type="RefSeq" id="WP_035555565.1">
    <property type="nucleotide sequence ID" value="NZ_AWFH01000063.1"/>
</dbReference>
<evidence type="ECO:0000313" key="1">
    <source>
        <dbReference type="EMBL" id="HBQ47650.1"/>
    </source>
</evidence>
<accession>A0A059DWU8</accession>
<dbReference type="PATRIC" id="fig|1280948.3.peg.3472"/>
<dbReference type="InterPro" id="IPR007263">
    <property type="entry name" value="DCC1-like"/>
</dbReference>
<dbReference type="Proteomes" id="UP000024547">
    <property type="component" value="Unassembled WGS sequence"/>
</dbReference>
<dbReference type="Proteomes" id="UP000263957">
    <property type="component" value="Unassembled WGS sequence"/>
</dbReference>
<dbReference type="PANTHER" id="PTHR33639:SF2">
    <property type="entry name" value="DUF393 DOMAIN-CONTAINING PROTEIN"/>
    <property type="match status" value="1"/>
</dbReference>
<dbReference type="PANTHER" id="PTHR33639">
    <property type="entry name" value="THIOL-DISULFIDE OXIDOREDUCTASE DCC"/>
    <property type="match status" value="1"/>
</dbReference>
<dbReference type="AlphaFoldDB" id="A0A059DWU8"/>
<reference evidence="2 3" key="1">
    <citation type="journal article" date="2014" name="Antonie Van Leeuwenhoek">
        <title>Hyphomonas beringensis sp. nov. and Hyphomonas chukchiensis sp. nov., isolated from surface seawater of the Bering Sea and Chukchi Sea.</title>
        <authorList>
            <person name="Li C."/>
            <person name="Lai Q."/>
            <person name="Li G."/>
            <person name="Dong C."/>
            <person name="Wang J."/>
            <person name="Liao Y."/>
            <person name="Shao Z."/>
        </authorList>
    </citation>
    <scope>NUCLEOTIDE SEQUENCE [LARGE SCALE GENOMIC DNA]</scope>
    <source>
        <strain evidence="2 3">22II1-22F38</strain>
    </source>
</reference>
<name>A0A059DWU8_9PROT</name>
<evidence type="ECO:0000313" key="3">
    <source>
        <dbReference type="Proteomes" id="UP000024547"/>
    </source>
</evidence>
<reference evidence="1 4" key="2">
    <citation type="journal article" date="2018" name="Nat. Biotechnol.">
        <title>A standardized bacterial taxonomy based on genome phylogeny substantially revises the tree of life.</title>
        <authorList>
            <person name="Parks D.H."/>
            <person name="Chuvochina M."/>
            <person name="Waite D.W."/>
            <person name="Rinke C."/>
            <person name="Skarshewski A."/>
            <person name="Chaumeil P.A."/>
            <person name="Hugenholtz P."/>
        </authorList>
    </citation>
    <scope>NUCLEOTIDE SEQUENCE [LARGE SCALE GENOMIC DNA]</scope>
    <source>
        <strain evidence="1">UBA10378</strain>
    </source>
</reference>
<dbReference type="InterPro" id="IPR052927">
    <property type="entry name" value="DCC_oxidoreductase"/>
</dbReference>
<organism evidence="2 3">
    <name type="scientific">Hyphomonas atlantica</name>
    <dbReference type="NCBI Taxonomy" id="1280948"/>
    <lineage>
        <taxon>Bacteria</taxon>
        <taxon>Pseudomonadati</taxon>
        <taxon>Pseudomonadota</taxon>
        <taxon>Alphaproteobacteria</taxon>
        <taxon>Hyphomonadales</taxon>
        <taxon>Hyphomonadaceae</taxon>
        <taxon>Hyphomonas</taxon>
    </lineage>
</organism>
<gene>
    <name evidence="1" type="ORF">DD728_01985</name>
    <name evidence="2" type="ORF">HY36_11745</name>
</gene>
<dbReference type="GO" id="GO:0015035">
    <property type="term" value="F:protein-disulfide reductase activity"/>
    <property type="evidence" value="ECO:0007669"/>
    <property type="project" value="InterPro"/>
</dbReference>
<dbReference type="OrthoDB" id="9785438at2"/>
<dbReference type="eggNOG" id="COG3011">
    <property type="taxonomic scope" value="Bacteria"/>
</dbReference>
<dbReference type="STRING" id="1280948.HY36_11745"/>